<dbReference type="Proteomes" id="UP001454489">
    <property type="component" value="Unassembled WGS sequence"/>
</dbReference>
<keyword evidence="3" id="KW-0949">S-adenosyl-L-methionine</keyword>
<dbReference type="InterPro" id="IPR034457">
    <property type="entry name" value="Organic_radical-activating"/>
</dbReference>
<dbReference type="InterPro" id="IPR007197">
    <property type="entry name" value="rSAM"/>
</dbReference>
<proteinExistence type="predicted"/>
<dbReference type="RefSeq" id="WP_353530985.1">
    <property type="nucleotide sequence ID" value="NZ_JBBMEX010000009.1"/>
</dbReference>
<keyword evidence="4" id="KW-0479">Metal-binding</keyword>
<dbReference type="PANTHER" id="PTHR30352">
    <property type="entry name" value="PYRUVATE FORMATE-LYASE-ACTIVATING ENZYME"/>
    <property type="match status" value="1"/>
</dbReference>
<dbReference type="Gene3D" id="3.20.20.70">
    <property type="entry name" value="Aldolase class I"/>
    <property type="match status" value="1"/>
</dbReference>
<evidence type="ECO:0000313" key="9">
    <source>
        <dbReference type="Proteomes" id="UP001454489"/>
    </source>
</evidence>
<feature type="domain" description="Radical SAM core" evidence="7">
    <location>
        <begin position="13"/>
        <end position="227"/>
    </location>
</feature>
<keyword evidence="2" id="KW-0004">4Fe-4S</keyword>
<dbReference type="SFLD" id="SFLDS00029">
    <property type="entry name" value="Radical_SAM"/>
    <property type="match status" value="1"/>
</dbReference>
<sequence length="233" mass="26212">MLEIHGFQKTTLLDYPGYLACTVFFGGCNFRCPYCHNGDLVLSPGSLPLISEDTVLSHLKKRQGILDGVCITGGEPTLQPELFDFIKKIKDLGYLVKLDTNGSHPEVLKSLCHSNLIDYVAMDIKHAPSRYQEICNAPSFSMEKIAESAAFLLEGTVPYEFRTTIVRELHTLKDFEEIGAWIAGADSYFLQSYQESEQVIHPVFSSYTKKELEDIQSLLQKYIPHVEIRGVDA</sequence>
<dbReference type="SFLD" id="SFLDG01094">
    <property type="entry name" value="Uncharacterised_Radical_SAM_Su"/>
    <property type="match status" value="1"/>
</dbReference>
<dbReference type="CDD" id="cd01335">
    <property type="entry name" value="Radical_SAM"/>
    <property type="match status" value="1"/>
</dbReference>
<dbReference type="PROSITE" id="PS51918">
    <property type="entry name" value="RADICAL_SAM"/>
    <property type="match status" value="1"/>
</dbReference>
<name>A0ABV1HFM7_9FIRM</name>
<dbReference type="EMBL" id="JBBMEX010000009">
    <property type="protein sequence ID" value="MEQ2558071.1"/>
    <property type="molecule type" value="Genomic_DNA"/>
</dbReference>
<dbReference type="SUPFAM" id="SSF102114">
    <property type="entry name" value="Radical SAM enzymes"/>
    <property type="match status" value="1"/>
</dbReference>
<keyword evidence="5" id="KW-0408">Iron</keyword>
<keyword evidence="6" id="KW-0411">Iron-sulfur</keyword>
<evidence type="ECO:0000256" key="2">
    <source>
        <dbReference type="ARBA" id="ARBA00022485"/>
    </source>
</evidence>
<evidence type="ECO:0000256" key="5">
    <source>
        <dbReference type="ARBA" id="ARBA00023004"/>
    </source>
</evidence>
<keyword evidence="9" id="KW-1185">Reference proteome</keyword>
<evidence type="ECO:0000259" key="7">
    <source>
        <dbReference type="PROSITE" id="PS51918"/>
    </source>
</evidence>
<organism evidence="8 9">
    <name type="scientific">Maccoyibacter intestinihominis</name>
    <dbReference type="NCBI Taxonomy" id="3133499"/>
    <lineage>
        <taxon>Bacteria</taxon>
        <taxon>Bacillati</taxon>
        <taxon>Bacillota</taxon>
        <taxon>Clostridia</taxon>
        <taxon>Lachnospirales</taxon>
        <taxon>Lachnospiraceae</taxon>
        <taxon>Maccoyibacter</taxon>
    </lineage>
</organism>
<comment type="caution">
    <text evidence="8">The sequence shown here is derived from an EMBL/GenBank/DDBJ whole genome shotgun (WGS) entry which is preliminary data.</text>
</comment>
<dbReference type="InterPro" id="IPR012840">
    <property type="entry name" value="NrdG2"/>
</dbReference>
<evidence type="ECO:0000256" key="1">
    <source>
        <dbReference type="ARBA" id="ARBA00001966"/>
    </source>
</evidence>
<reference evidence="8 9" key="1">
    <citation type="submission" date="2024-03" db="EMBL/GenBank/DDBJ databases">
        <title>Human intestinal bacterial collection.</title>
        <authorList>
            <person name="Pauvert C."/>
            <person name="Hitch T.C.A."/>
            <person name="Clavel T."/>
        </authorList>
    </citation>
    <scope>NUCLEOTIDE SEQUENCE [LARGE SCALE GENOMIC DNA]</scope>
    <source>
        <strain evidence="8 9">CLA-AA-H185</strain>
    </source>
</reference>
<accession>A0ABV1HFM7</accession>
<dbReference type="NCBIfam" id="TIGR02495">
    <property type="entry name" value="NrdG2"/>
    <property type="match status" value="1"/>
</dbReference>
<dbReference type="InterPro" id="IPR013785">
    <property type="entry name" value="Aldolase_TIM"/>
</dbReference>
<evidence type="ECO:0000313" key="8">
    <source>
        <dbReference type="EMBL" id="MEQ2558071.1"/>
    </source>
</evidence>
<dbReference type="Pfam" id="PF04055">
    <property type="entry name" value="Radical_SAM"/>
    <property type="match status" value="1"/>
</dbReference>
<evidence type="ECO:0000256" key="3">
    <source>
        <dbReference type="ARBA" id="ARBA00022691"/>
    </source>
</evidence>
<protein>
    <submittedName>
        <fullName evidence="8">Anaerobic ribonucleoside-triphosphate reductase activating protein</fullName>
    </submittedName>
</protein>
<dbReference type="PANTHER" id="PTHR30352:SF13">
    <property type="entry name" value="GLYCYL-RADICAL ENZYME ACTIVATING ENZYME YJJW-RELATED"/>
    <property type="match status" value="1"/>
</dbReference>
<evidence type="ECO:0000256" key="4">
    <source>
        <dbReference type="ARBA" id="ARBA00022723"/>
    </source>
</evidence>
<evidence type="ECO:0000256" key="6">
    <source>
        <dbReference type="ARBA" id="ARBA00023014"/>
    </source>
</evidence>
<gene>
    <name evidence="8" type="ORF">WMO43_09345</name>
</gene>
<dbReference type="InterPro" id="IPR058240">
    <property type="entry name" value="rSAM_sf"/>
</dbReference>
<comment type="cofactor">
    <cofactor evidence="1">
        <name>[4Fe-4S] cluster</name>
        <dbReference type="ChEBI" id="CHEBI:49883"/>
    </cofactor>
</comment>